<dbReference type="Gene3D" id="1.20.1090.10">
    <property type="entry name" value="Dehydroquinate synthase-like - alpha domain"/>
    <property type="match status" value="1"/>
</dbReference>
<accession>A0ABV8Q428</accession>
<comment type="similarity">
    <text evidence="1">Belongs to the iron-containing alcohol dehydrogenase family.</text>
</comment>
<dbReference type="GO" id="GO:0004022">
    <property type="term" value="F:alcohol dehydrogenase (NAD+) activity"/>
    <property type="evidence" value="ECO:0007669"/>
    <property type="project" value="UniProtKB-EC"/>
</dbReference>
<dbReference type="InterPro" id="IPR039697">
    <property type="entry name" value="Alcohol_dehydrogenase_Fe"/>
</dbReference>
<evidence type="ECO:0000256" key="1">
    <source>
        <dbReference type="ARBA" id="ARBA00007358"/>
    </source>
</evidence>
<keyword evidence="6" id="KW-1185">Reference proteome</keyword>
<gene>
    <name evidence="5" type="ORF">ACFOYW_07305</name>
</gene>
<dbReference type="EC" id="1.1.1.1" evidence="5"/>
<evidence type="ECO:0000259" key="3">
    <source>
        <dbReference type="Pfam" id="PF00465"/>
    </source>
</evidence>
<feature type="domain" description="Fe-containing alcohol dehydrogenase-like C-terminal" evidence="4">
    <location>
        <begin position="203"/>
        <end position="410"/>
    </location>
</feature>
<name>A0ABV8Q428_9MICO</name>
<comment type="caution">
    <text evidence="5">The sequence shown here is derived from an EMBL/GenBank/DDBJ whole genome shotgun (WGS) entry which is preliminary data.</text>
</comment>
<evidence type="ECO:0000256" key="2">
    <source>
        <dbReference type="ARBA" id="ARBA00023002"/>
    </source>
</evidence>
<evidence type="ECO:0000259" key="4">
    <source>
        <dbReference type="Pfam" id="PF25137"/>
    </source>
</evidence>
<feature type="domain" description="Alcohol dehydrogenase iron-type/glycerol dehydrogenase GldA" evidence="3">
    <location>
        <begin position="25"/>
        <end position="192"/>
    </location>
</feature>
<dbReference type="Proteomes" id="UP001595900">
    <property type="component" value="Unassembled WGS sequence"/>
</dbReference>
<reference evidence="6" key="1">
    <citation type="journal article" date="2019" name="Int. J. Syst. Evol. Microbiol.">
        <title>The Global Catalogue of Microorganisms (GCM) 10K type strain sequencing project: providing services to taxonomists for standard genome sequencing and annotation.</title>
        <authorList>
            <consortium name="The Broad Institute Genomics Platform"/>
            <consortium name="The Broad Institute Genome Sequencing Center for Infectious Disease"/>
            <person name="Wu L."/>
            <person name="Ma J."/>
        </authorList>
    </citation>
    <scope>NUCLEOTIDE SEQUENCE [LARGE SCALE GENOMIC DNA]</scope>
    <source>
        <strain evidence="6">CGMCC 1.10363</strain>
    </source>
</reference>
<dbReference type="Pfam" id="PF25137">
    <property type="entry name" value="ADH_Fe_C"/>
    <property type="match status" value="1"/>
</dbReference>
<organism evidence="5 6">
    <name type="scientific">Gryllotalpicola reticulitermitis</name>
    <dbReference type="NCBI Taxonomy" id="1184153"/>
    <lineage>
        <taxon>Bacteria</taxon>
        <taxon>Bacillati</taxon>
        <taxon>Actinomycetota</taxon>
        <taxon>Actinomycetes</taxon>
        <taxon>Micrococcales</taxon>
        <taxon>Microbacteriaceae</taxon>
        <taxon>Gryllotalpicola</taxon>
    </lineage>
</organism>
<dbReference type="PANTHER" id="PTHR11496:SF102">
    <property type="entry name" value="ALCOHOL DEHYDROGENASE 4"/>
    <property type="match status" value="1"/>
</dbReference>
<dbReference type="InterPro" id="IPR056798">
    <property type="entry name" value="ADH_Fe_C"/>
</dbReference>
<keyword evidence="2 5" id="KW-0560">Oxidoreductase</keyword>
<sequence>MSESTTAPAEAAAPAPGAFGLLRLPESVLLGAGTLRALPTAVSELGTNAFVVADPFVATTPWFAEALAALEAAGVRATVSTDVVPELPVDSIERVAETARGASPEVVVGIGGGSALDLAKLVALLLAHPGPLSRYYGENAVPGAVLPIVAVPTTAGTGSEVTPVAVVSDPERELKVGVSSPRLIPRRAIVDPVLAVGAPAPVTAFAGIDAFVHAVESFTARRAAPDWSTTQPVFVGRNLLSSLVGLEAVRVIGANLRDAVRNPGELAPREAMAYGSLLAGMAFATGGTHLSHAVQYPVGAATKTPHGLGTGLLLPYVLEALRPETVPELNMIGDALDVPPGPAEERAIAVVAAVRDLVHDIGVPASLAELGVTREQLPRFAELSLGVTRLVQNAAVPATPELLDAVLEAAWSGRVTSDAATTPVRN</sequence>
<evidence type="ECO:0000313" key="5">
    <source>
        <dbReference type="EMBL" id="MFC4243176.1"/>
    </source>
</evidence>
<dbReference type="InterPro" id="IPR001670">
    <property type="entry name" value="ADH_Fe/GldA"/>
</dbReference>
<dbReference type="Gene3D" id="3.40.50.1970">
    <property type="match status" value="1"/>
</dbReference>
<protein>
    <submittedName>
        <fullName evidence="5">Iron-containing alcohol dehydrogenase</fullName>
        <ecNumber evidence="5">1.1.1.1</ecNumber>
    </submittedName>
</protein>
<evidence type="ECO:0000313" key="6">
    <source>
        <dbReference type="Proteomes" id="UP001595900"/>
    </source>
</evidence>
<dbReference type="Pfam" id="PF00465">
    <property type="entry name" value="Fe-ADH"/>
    <property type="match status" value="1"/>
</dbReference>
<dbReference type="SUPFAM" id="SSF56796">
    <property type="entry name" value="Dehydroquinate synthase-like"/>
    <property type="match status" value="1"/>
</dbReference>
<dbReference type="PANTHER" id="PTHR11496">
    <property type="entry name" value="ALCOHOL DEHYDROGENASE"/>
    <property type="match status" value="1"/>
</dbReference>
<proteinExistence type="inferred from homology"/>
<dbReference type="RefSeq" id="WP_390228179.1">
    <property type="nucleotide sequence ID" value="NZ_JBHSCN010000005.1"/>
</dbReference>
<dbReference type="EMBL" id="JBHSCN010000005">
    <property type="protein sequence ID" value="MFC4243176.1"/>
    <property type="molecule type" value="Genomic_DNA"/>
</dbReference>